<sequence length="265" mass="30000">MPLFRFSRRPTYVTCRGRDDGGGAQIAACVSTMIYARLRRATYVHSPLQTVAHAPLGESTEDWSARWENFFSLGYGETQASSLSGIPENTLAKPHRRSPRSGKLNVVAHCHKVTDHHPEAWASIAPELRRKYEVSPKPEPPGFDENFLHIAVHLRRGDVTADGRFSERFSSTDRLLPALRRHFSEERCRLHLYSQGNAEDFPEFAEFDPWLHLDEDAFVSFHGMVTADVLFTAKSTFSYLAGIIGDGEVVYEPFWHPCLPGWKAL</sequence>
<gene>
    <name evidence="1" type="ORF">HAHE_37910</name>
</gene>
<protein>
    <recommendedName>
        <fullName evidence="3">Glycosyl transferase family 11</fullName>
    </recommendedName>
</protein>
<proteinExistence type="predicted"/>
<evidence type="ECO:0000313" key="1">
    <source>
        <dbReference type="EMBL" id="BCX49883.1"/>
    </source>
</evidence>
<name>A0ABN6HE18_9BACT</name>
<accession>A0ABN6HE18</accession>
<reference evidence="1 2" key="1">
    <citation type="submission" date="2021-06" db="EMBL/GenBank/DDBJ databases">
        <title>Complete genome of Haloferula helveola possessing various polysaccharide degrading enzymes.</title>
        <authorList>
            <person name="Takami H."/>
            <person name="Huang C."/>
            <person name="Hamasaki K."/>
        </authorList>
    </citation>
    <scope>NUCLEOTIDE SEQUENCE [LARGE SCALE GENOMIC DNA]</scope>
    <source>
        <strain evidence="1 2">CN-1</strain>
    </source>
</reference>
<dbReference type="Proteomes" id="UP001374893">
    <property type="component" value="Chromosome"/>
</dbReference>
<dbReference type="RefSeq" id="WP_338686692.1">
    <property type="nucleotide sequence ID" value="NZ_AP024702.1"/>
</dbReference>
<organism evidence="1 2">
    <name type="scientific">Haloferula helveola</name>
    <dbReference type="NCBI Taxonomy" id="490095"/>
    <lineage>
        <taxon>Bacteria</taxon>
        <taxon>Pseudomonadati</taxon>
        <taxon>Verrucomicrobiota</taxon>
        <taxon>Verrucomicrobiia</taxon>
        <taxon>Verrucomicrobiales</taxon>
        <taxon>Verrucomicrobiaceae</taxon>
        <taxon>Haloferula</taxon>
    </lineage>
</organism>
<keyword evidence="2" id="KW-1185">Reference proteome</keyword>
<evidence type="ECO:0008006" key="3">
    <source>
        <dbReference type="Google" id="ProtNLM"/>
    </source>
</evidence>
<dbReference type="EMBL" id="AP024702">
    <property type="protein sequence ID" value="BCX49883.1"/>
    <property type="molecule type" value="Genomic_DNA"/>
</dbReference>
<evidence type="ECO:0000313" key="2">
    <source>
        <dbReference type="Proteomes" id="UP001374893"/>
    </source>
</evidence>